<protein>
    <recommendedName>
        <fullName evidence="1">Putative membrane protein insertion efficiency factor</fullName>
    </recommendedName>
</protein>
<name>A0ABT2FCW8_9NEIS</name>
<keyword evidence="1" id="KW-0472">Membrane</keyword>
<reference evidence="2" key="1">
    <citation type="submission" date="2022-08" db="EMBL/GenBank/DDBJ databases">
        <authorList>
            <person name="Volokhov D.V."/>
            <person name="Furtak V.A."/>
            <person name="Zagorodnyaya T.A."/>
        </authorList>
    </citation>
    <scope>NUCLEOTIDE SEQUENCE</scope>
    <source>
        <strain evidence="2">CSL10203-ORH2</strain>
    </source>
</reference>
<comment type="subcellular location">
    <subcellularLocation>
        <location evidence="1">Cell membrane</location>
        <topology evidence="1">Peripheral membrane protein</topology>
        <orientation evidence="1">Cytoplasmic side</orientation>
    </subcellularLocation>
</comment>
<proteinExistence type="inferred from homology"/>
<accession>A0ABT2FCW8</accession>
<comment type="function">
    <text evidence="1">Could be involved in insertion of integral membrane proteins into the membrane.</text>
</comment>
<reference evidence="2" key="2">
    <citation type="journal article" date="2023" name="Curr. Microbiol.">
        <title>Neisseria montereyensis sp. nov., Isolated from Oropharynx of California Sea Lion (Zalophus californianus): Genomic, Phylogenetic, and Phenotypic Study.</title>
        <authorList>
            <person name="Volokhov D.V."/>
            <person name="Zagorodnyaya T.A."/>
            <person name="Furtak V.A."/>
            <person name="Nattanmai G."/>
            <person name="Randall L."/>
            <person name="Jose S."/>
            <person name="Gao Y."/>
            <person name="Gulland F.M."/>
            <person name="Eisenberg T."/>
            <person name="Delmonte P."/>
            <person name="Blom J."/>
            <person name="Mitchell K.K."/>
        </authorList>
    </citation>
    <scope>NUCLEOTIDE SEQUENCE</scope>
    <source>
        <strain evidence="2">CSL10203-ORH2</strain>
    </source>
</reference>
<comment type="similarity">
    <text evidence="1">Belongs to the UPF0161 family.</text>
</comment>
<evidence type="ECO:0000313" key="3">
    <source>
        <dbReference type="Proteomes" id="UP001166947"/>
    </source>
</evidence>
<keyword evidence="3" id="KW-1185">Reference proteome</keyword>
<evidence type="ECO:0000256" key="1">
    <source>
        <dbReference type="HAMAP-Rule" id="MF_00386"/>
    </source>
</evidence>
<dbReference type="SMART" id="SM01234">
    <property type="entry name" value="Haemolytic"/>
    <property type="match status" value="1"/>
</dbReference>
<gene>
    <name evidence="2" type="primary">yidD</name>
    <name evidence="2" type="ORF">NXS09_07115</name>
</gene>
<dbReference type="InterPro" id="IPR002696">
    <property type="entry name" value="Membr_insert_effic_factor_YidD"/>
</dbReference>
<dbReference type="PANTHER" id="PTHR33383">
    <property type="entry name" value="MEMBRANE PROTEIN INSERTION EFFICIENCY FACTOR-RELATED"/>
    <property type="match status" value="1"/>
</dbReference>
<dbReference type="NCBIfam" id="TIGR00278">
    <property type="entry name" value="membrane protein insertion efficiency factor YidD"/>
    <property type="match status" value="1"/>
</dbReference>
<dbReference type="HAMAP" id="MF_00386">
    <property type="entry name" value="UPF0161_YidD"/>
    <property type="match status" value="1"/>
</dbReference>
<comment type="caution">
    <text evidence="2">The sequence shown here is derived from an EMBL/GenBank/DDBJ whole genome shotgun (WGS) entry which is preliminary data.</text>
</comment>
<dbReference type="Pfam" id="PF01809">
    <property type="entry name" value="YidD"/>
    <property type="match status" value="1"/>
</dbReference>
<dbReference type="RefSeq" id="WP_259291860.1">
    <property type="nucleotide sequence ID" value="NZ_JANUXW010000005.1"/>
</dbReference>
<dbReference type="Proteomes" id="UP001166947">
    <property type="component" value="Unassembled WGS sequence"/>
</dbReference>
<keyword evidence="1" id="KW-1003">Cell membrane</keyword>
<sequence>MAAKILLALVRFYQYAISPLIPPRCRYTPTCSQYTVEAIKKYGALKGGWLALKRIARCHPWGGSGHDPVP</sequence>
<organism evidence="2 3">
    <name type="scientific">Neisseria montereyensis</name>
    <dbReference type="NCBI Taxonomy" id="2973938"/>
    <lineage>
        <taxon>Bacteria</taxon>
        <taxon>Pseudomonadati</taxon>
        <taxon>Pseudomonadota</taxon>
        <taxon>Betaproteobacteria</taxon>
        <taxon>Neisseriales</taxon>
        <taxon>Neisseriaceae</taxon>
        <taxon>Neisseria</taxon>
    </lineage>
</organism>
<dbReference type="EMBL" id="JANUXW010000005">
    <property type="protein sequence ID" value="MCS4534069.1"/>
    <property type="molecule type" value="Genomic_DNA"/>
</dbReference>
<dbReference type="PANTHER" id="PTHR33383:SF1">
    <property type="entry name" value="MEMBRANE PROTEIN INSERTION EFFICIENCY FACTOR-RELATED"/>
    <property type="match status" value="1"/>
</dbReference>
<evidence type="ECO:0000313" key="2">
    <source>
        <dbReference type="EMBL" id="MCS4534069.1"/>
    </source>
</evidence>